<comment type="caution">
    <text evidence="2">The sequence shown here is derived from an EMBL/GenBank/DDBJ whole genome shotgun (WGS) entry which is preliminary data.</text>
</comment>
<dbReference type="EMBL" id="LAZR01005701">
    <property type="protein sequence ID" value="KKM97842.1"/>
    <property type="molecule type" value="Genomic_DNA"/>
</dbReference>
<evidence type="ECO:0000256" key="1">
    <source>
        <dbReference type="SAM" id="Phobius"/>
    </source>
</evidence>
<keyword evidence="1" id="KW-1133">Transmembrane helix</keyword>
<keyword evidence="1" id="KW-0472">Membrane</keyword>
<protein>
    <submittedName>
        <fullName evidence="2">Uncharacterized protein</fullName>
    </submittedName>
</protein>
<gene>
    <name evidence="2" type="ORF">LCGC14_1163980</name>
</gene>
<evidence type="ECO:0000313" key="2">
    <source>
        <dbReference type="EMBL" id="KKM97842.1"/>
    </source>
</evidence>
<proteinExistence type="predicted"/>
<dbReference type="AlphaFoldDB" id="A0A0F9PXE3"/>
<reference evidence="2" key="1">
    <citation type="journal article" date="2015" name="Nature">
        <title>Complex archaea that bridge the gap between prokaryotes and eukaryotes.</title>
        <authorList>
            <person name="Spang A."/>
            <person name="Saw J.H."/>
            <person name="Jorgensen S.L."/>
            <person name="Zaremba-Niedzwiedzka K."/>
            <person name="Martijn J."/>
            <person name="Lind A.E."/>
            <person name="van Eijk R."/>
            <person name="Schleper C."/>
            <person name="Guy L."/>
            <person name="Ettema T.J."/>
        </authorList>
    </citation>
    <scope>NUCLEOTIDE SEQUENCE</scope>
</reference>
<accession>A0A0F9PXE3</accession>
<feature type="transmembrane region" description="Helical" evidence="1">
    <location>
        <begin position="6"/>
        <end position="25"/>
    </location>
</feature>
<sequence length="78" mass="9592">MIEAMLIIIMTPLIYIIYNIIAKKLRKYWRLYKRLCKNCGYSRDDIDRKWEICGIDKKYIGYIRCQECCTCQLDWKKK</sequence>
<organism evidence="2">
    <name type="scientific">marine sediment metagenome</name>
    <dbReference type="NCBI Taxonomy" id="412755"/>
    <lineage>
        <taxon>unclassified sequences</taxon>
        <taxon>metagenomes</taxon>
        <taxon>ecological metagenomes</taxon>
    </lineage>
</organism>
<name>A0A0F9PXE3_9ZZZZ</name>
<keyword evidence="1" id="KW-0812">Transmembrane</keyword>